<dbReference type="SUPFAM" id="SSF50715">
    <property type="entry name" value="Ribosomal protein L25-like"/>
    <property type="match status" value="1"/>
</dbReference>
<keyword evidence="2" id="KW-1185">Reference proteome</keyword>
<evidence type="ECO:0000313" key="1">
    <source>
        <dbReference type="EMBL" id="QPJ58463.1"/>
    </source>
</evidence>
<protein>
    <recommendedName>
        <fullName evidence="3">50S ribosomal protein L25</fullName>
    </recommendedName>
</protein>
<evidence type="ECO:0008006" key="3">
    <source>
        <dbReference type="Google" id="ProtNLM"/>
    </source>
</evidence>
<organism evidence="1 2">
    <name type="scientific">Candidatus Pinguicoccus supinus</name>
    <dbReference type="NCBI Taxonomy" id="2529394"/>
    <lineage>
        <taxon>Bacteria</taxon>
        <taxon>Pseudomonadati</taxon>
        <taxon>Verrucomicrobiota</taxon>
        <taxon>Candidatus Pinguicoccus</taxon>
    </lineage>
</organism>
<dbReference type="Proteomes" id="UP000594451">
    <property type="component" value="Chromosome"/>
</dbReference>
<reference evidence="1 2" key="1">
    <citation type="journal article" date="2020" name="Sci. Rep.">
        <title>Morphology, ultrastructure, genomics, and phylogeny of Euplotes vanleeuwenhoeki sp. nov. and its ultra-reduced endosymbiont Candidatus Pinguicoccus supinus sp. nov.</title>
        <authorList>
            <person name="Serra V."/>
            <person name="Gammuto L."/>
            <person name="Nitla V."/>
            <person name="Castelli M."/>
            <person name="Lanzoni O."/>
            <person name="Sassera D."/>
            <person name="Bandi C."/>
            <person name="Sandeep B.V."/>
            <person name="Verni F."/>
            <person name="Modeo L."/>
            <person name="Petroni G."/>
        </authorList>
    </citation>
    <scope>NUCLEOTIDE SEQUENCE [LARGE SCALE GENOMIC DNA]</scope>
    <source>
        <strain evidence="1 2">KKR18_Esm</strain>
    </source>
</reference>
<dbReference type="GO" id="GO:0006412">
    <property type="term" value="P:translation"/>
    <property type="evidence" value="ECO:0007669"/>
    <property type="project" value="InterPro"/>
</dbReference>
<sequence length="186" mass="22064">MSILTIPIKFRSKKYSANTKIFNKLKYIKAVFIYNKYTFNIYLKKEQVDFLYKKNLFFKLKIFKIKFLNKNILVKVFDLKISAITNSIIHVSFINIPSPDKQMTFCIPICFESFDSKFREYTNILKNNLILKSNLYNLPNKLKLNVSNFKVNKTIKVNDLLCLDKGLNLSTKQFNTITLISYFYKK</sequence>
<accession>A0A7T0FYA5</accession>
<evidence type="ECO:0000313" key="2">
    <source>
        <dbReference type="Proteomes" id="UP000594451"/>
    </source>
</evidence>
<proteinExistence type="predicted"/>
<dbReference type="InterPro" id="IPR011035">
    <property type="entry name" value="Ribosomal_bL25/Gln-tRNA_synth"/>
</dbReference>
<dbReference type="KEGG" id="psup:E5P55_00545"/>
<name>A0A7T0FYA5_9BACT</name>
<dbReference type="EMBL" id="CP039370">
    <property type="protein sequence ID" value="QPJ58463.1"/>
    <property type="molecule type" value="Genomic_DNA"/>
</dbReference>
<gene>
    <name evidence="1" type="ORF">E5P55_00545</name>
</gene>
<dbReference type="AlphaFoldDB" id="A0A7T0FYA5"/>